<evidence type="ECO:0000256" key="1">
    <source>
        <dbReference type="ARBA" id="ARBA00005254"/>
    </source>
</evidence>
<dbReference type="InterPro" id="IPR029045">
    <property type="entry name" value="ClpP/crotonase-like_dom_sf"/>
</dbReference>
<dbReference type="PROSITE" id="PS00166">
    <property type="entry name" value="ENOYL_COA_HYDRATASE"/>
    <property type="match status" value="1"/>
</dbReference>
<protein>
    <submittedName>
        <fullName evidence="4">Enoyl-CoA hydratase</fullName>
    </submittedName>
</protein>
<dbReference type="GO" id="GO:0016829">
    <property type="term" value="F:lyase activity"/>
    <property type="evidence" value="ECO:0007669"/>
    <property type="project" value="UniProtKB-KW"/>
</dbReference>
<dbReference type="Proteomes" id="UP000198584">
    <property type="component" value="Unassembled WGS sequence"/>
</dbReference>
<reference evidence="5" key="1">
    <citation type="submission" date="2016-10" db="EMBL/GenBank/DDBJ databases">
        <authorList>
            <person name="Varghese N."/>
            <person name="Submissions S."/>
        </authorList>
    </citation>
    <scope>NUCLEOTIDE SEQUENCE [LARGE SCALE GENOMIC DNA]</scope>
    <source>
        <strain evidence="5">CCM7597</strain>
    </source>
</reference>
<gene>
    <name evidence="4" type="ORF">SAMN05421743_105134</name>
</gene>
<dbReference type="FunFam" id="3.90.226.10:FF:000009">
    <property type="entry name" value="Carnitinyl-CoA dehydratase"/>
    <property type="match status" value="1"/>
</dbReference>
<name>A0A1H4BSR5_9BACI</name>
<organism evidence="4 5">
    <name type="scientific">Thalassobacillus cyri</name>
    <dbReference type="NCBI Taxonomy" id="571932"/>
    <lineage>
        <taxon>Bacteria</taxon>
        <taxon>Bacillati</taxon>
        <taxon>Bacillota</taxon>
        <taxon>Bacilli</taxon>
        <taxon>Bacillales</taxon>
        <taxon>Bacillaceae</taxon>
        <taxon>Thalassobacillus</taxon>
    </lineage>
</organism>
<dbReference type="PANTHER" id="PTHR11941">
    <property type="entry name" value="ENOYL-COA HYDRATASE-RELATED"/>
    <property type="match status" value="1"/>
</dbReference>
<dbReference type="SUPFAM" id="SSF52096">
    <property type="entry name" value="ClpP/crotonase"/>
    <property type="match status" value="1"/>
</dbReference>
<dbReference type="InterPro" id="IPR001753">
    <property type="entry name" value="Enoyl-CoA_hydra/iso"/>
</dbReference>
<keyword evidence="2" id="KW-0456">Lyase</keyword>
<evidence type="ECO:0000313" key="5">
    <source>
        <dbReference type="Proteomes" id="UP000198584"/>
    </source>
</evidence>
<accession>A0A1H4BSR5</accession>
<dbReference type="EMBL" id="FNQR01000005">
    <property type="protein sequence ID" value="SEA51151.1"/>
    <property type="molecule type" value="Genomic_DNA"/>
</dbReference>
<dbReference type="AlphaFoldDB" id="A0A1H4BSR5"/>
<evidence type="ECO:0000256" key="3">
    <source>
        <dbReference type="RuleBase" id="RU003707"/>
    </source>
</evidence>
<dbReference type="STRING" id="571932.SAMN05421743_105134"/>
<dbReference type="GO" id="GO:0006635">
    <property type="term" value="P:fatty acid beta-oxidation"/>
    <property type="evidence" value="ECO:0007669"/>
    <property type="project" value="TreeGrafter"/>
</dbReference>
<evidence type="ECO:0000313" key="4">
    <source>
        <dbReference type="EMBL" id="SEA51151.1"/>
    </source>
</evidence>
<dbReference type="RefSeq" id="WP_093044264.1">
    <property type="nucleotide sequence ID" value="NZ_FNQR01000005.1"/>
</dbReference>
<dbReference type="Gene3D" id="3.90.226.10">
    <property type="entry name" value="2-enoyl-CoA Hydratase, Chain A, domain 1"/>
    <property type="match status" value="1"/>
</dbReference>
<dbReference type="CDD" id="cd06558">
    <property type="entry name" value="crotonase-like"/>
    <property type="match status" value="1"/>
</dbReference>
<dbReference type="PANTHER" id="PTHR11941:SF175">
    <property type="entry name" value="ENOYL-COA HYDRATASE-RELATED"/>
    <property type="match status" value="1"/>
</dbReference>
<dbReference type="OrthoDB" id="9775794at2"/>
<dbReference type="InterPro" id="IPR018376">
    <property type="entry name" value="Enoyl-CoA_hyd/isom_CS"/>
</dbReference>
<evidence type="ECO:0000256" key="2">
    <source>
        <dbReference type="ARBA" id="ARBA00023239"/>
    </source>
</evidence>
<sequence length="257" mass="27651">MGNISYHVENHVATLTLQSPPANALSTSLLEALSERLDEVEKDSSIKAIILKGEGKFFSAGADIKEFTSLQNESDYTSLSQKGQALFNRVENFHVPVIAAIHGASLGGGLELAMACHIRYAADNAKFGLPELNLGIIPGFAGTQRLPAYVGAAKAYEMMLSGIPITCEEAVRAGLVNKSFPEEELFAAAEKLADAIAEKSGPTIRQVMELATYTRSSRFEEGALSEAKAFGEAFGTEDAKEGIQAFMEKRKPNFNDK</sequence>
<keyword evidence="5" id="KW-1185">Reference proteome</keyword>
<dbReference type="Pfam" id="PF00378">
    <property type="entry name" value="ECH_1"/>
    <property type="match status" value="1"/>
</dbReference>
<dbReference type="NCBIfam" id="NF005803">
    <property type="entry name" value="PRK07658.1"/>
    <property type="match status" value="1"/>
</dbReference>
<proteinExistence type="inferred from homology"/>
<comment type="similarity">
    <text evidence="1 3">Belongs to the enoyl-CoA hydratase/isomerase family.</text>
</comment>